<comment type="cofactor">
    <cofactor evidence="2">
        <name>a divalent metal cation</name>
        <dbReference type="ChEBI" id="CHEBI:60240"/>
    </cofactor>
</comment>
<dbReference type="RefSeq" id="WP_382394272.1">
    <property type="nucleotide sequence ID" value="NZ_JBHUNA010000024.1"/>
</dbReference>
<dbReference type="NCBIfam" id="TIGR00040">
    <property type="entry name" value="yfcE"/>
    <property type="match status" value="1"/>
</dbReference>
<evidence type="ECO:0000313" key="5">
    <source>
        <dbReference type="Proteomes" id="UP001597502"/>
    </source>
</evidence>
<accession>A0ABW5V6N7</accession>
<name>A0ABW5V6N7_9BACI</name>
<dbReference type="Gene3D" id="3.60.21.10">
    <property type="match status" value="1"/>
</dbReference>
<comment type="caution">
    <text evidence="4">The sequence shown here is derived from an EMBL/GenBank/DDBJ whole genome shotgun (WGS) entry which is preliminary data.</text>
</comment>
<dbReference type="InterPro" id="IPR029052">
    <property type="entry name" value="Metallo-depent_PP-like"/>
</dbReference>
<dbReference type="EC" id="3.1.4.-" evidence="2"/>
<evidence type="ECO:0000313" key="4">
    <source>
        <dbReference type="EMBL" id="MFD2761606.1"/>
    </source>
</evidence>
<protein>
    <recommendedName>
        <fullName evidence="2">Phosphoesterase</fullName>
        <ecNumber evidence="2">3.1.4.-</ecNumber>
    </recommendedName>
</protein>
<dbReference type="SUPFAM" id="SSF56300">
    <property type="entry name" value="Metallo-dependent phosphatases"/>
    <property type="match status" value="1"/>
</dbReference>
<evidence type="ECO:0000256" key="2">
    <source>
        <dbReference type="RuleBase" id="RU362039"/>
    </source>
</evidence>
<comment type="similarity">
    <text evidence="1 2">Belongs to the metallophosphoesterase superfamily. YfcE family.</text>
</comment>
<dbReference type="InterPro" id="IPR000979">
    <property type="entry name" value="Phosphodiesterase_MJ0936/Vps29"/>
</dbReference>
<evidence type="ECO:0000259" key="3">
    <source>
        <dbReference type="Pfam" id="PF12850"/>
    </source>
</evidence>
<organism evidence="4 5">
    <name type="scientific">Lentibacillus juripiscarius</name>
    <dbReference type="NCBI Taxonomy" id="257446"/>
    <lineage>
        <taxon>Bacteria</taxon>
        <taxon>Bacillati</taxon>
        <taxon>Bacillota</taxon>
        <taxon>Bacilli</taxon>
        <taxon>Bacillales</taxon>
        <taxon>Bacillaceae</taxon>
        <taxon>Lentibacillus</taxon>
    </lineage>
</organism>
<keyword evidence="2" id="KW-0479">Metal-binding</keyword>
<sequence length="165" mass="18638">MRIVITADTHMPDKAKQLPERLTNELAKADQIIHAGDWKTMDVYEELSQYGKVTGVYGNVDDTALQEHLNARETITINGYKIGVVHGHGKKKTTEKRAIEAFTGESADIIVFGHSHIPLVRYFKKQLLINPGSPTDKRTLPYYSFAILDIGEELHADLIFFRDKS</sequence>
<dbReference type="Pfam" id="PF12850">
    <property type="entry name" value="Metallophos_2"/>
    <property type="match status" value="1"/>
</dbReference>
<dbReference type="EMBL" id="JBHUNA010000024">
    <property type="protein sequence ID" value="MFD2761606.1"/>
    <property type="molecule type" value="Genomic_DNA"/>
</dbReference>
<gene>
    <name evidence="4" type="ORF">ACFSUO_11650</name>
</gene>
<dbReference type="InterPro" id="IPR024654">
    <property type="entry name" value="Calcineurin-like_PHP_lpxH"/>
</dbReference>
<reference evidence="5" key="1">
    <citation type="journal article" date="2019" name="Int. J. Syst. Evol. Microbiol.">
        <title>The Global Catalogue of Microorganisms (GCM) 10K type strain sequencing project: providing services to taxonomists for standard genome sequencing and annotation.</title>
        <authorList>
            <consortium name="The Broad Institute Genomics Platform"/>
            <consortium name="The Broad Institute Genome Sequencing Center for Infectious Disease"/>
            <person name="Wu L."/>
            <person name="Ma J."/>
        </authorList>
    </citation>
    <scope>NUCLEOTIDE SEQUENCE [LARGE SCALE GENOMIC DNA]</scope>
    <source>
        <strain evidence="5">TISTR 1535</strain>
    </source>
</reference>
<proteinExistence type="inferred from homology"/>
<dbReference type="PANTHER" id="PTHR11124">
    <property type="entry name" value="VACUOLAR SORTING PROTEIN VPS29"/>
    <property type="match status" value="1"/>
</dbReference>
<evidence type="ECO:0000256" key="1">
    <source>
        <dbReference type="ARBA" id="ARBA00008950"/>
    </source>
</evidence>
<feature type="domain" description="Calcineurin-like phosphoesterase" evidence="3">
    <location>
        <begin position="1"/>
        <end position="152"/>
    </location>
</feature>
<keyword evidence="5" id="KW-1185">Reference proteome</keyword>
<dbReference type="Proteomes" id="UP001597502">
    <property type="component" value="Unassembled WGS sequence"/>
</dbReference>